<feature type="transmembrane region" description="Helical" evidence="9">
    <location>
        <begin position="71"/>
        <end position="104"/>
    </location>
</feature>
<dbReference type="InterPro" id="IPR005467">
    <property type="entry name" value="His_kinase_dom"/>
</dbReference>
<evidence type="ECO:0000256" key="9">
    <source>
        <dbReference type="SAM" id="Phobius"/>
    </source>
</evidence>
<dbReference type="EMBL" id="CAIZ01000038">
    <property type="protein sequence ID" value="CCH69111.1"/>
    <property type="molecule type" value="Genomic_DNA"/>
</dbReference>
<dbReference type="PIRSF" id="PIRSF037434">
    <property type="entry name" value="STHK_ChrS"/>
    <property type="match status" value="1"/>
</dbReference>
<feature type="transmembrane region" description="Helical" evidence="9">
    <location>
        <begin position="20"/>
        <end position="37"/>
    </location>
</feature>
<dbReference type="GO" id="GO:0016020">
    <property type="term" value="C:membrane"/>
    <property type="evidence" value="ECO:0007669"/>
    <property type="project" value="InterPro"/>
</dbReference>
<dbReference type="GO" id="GO:0046983">
    <property type="term" value="F:protein dimerization activity"/>
    <property type="evidence" value="ECO:0007669"/>
    <property type="project" value="InterPro"/>
</dbReference>
<evidence type="ECO:0000256" key="8">
    <source>
        <dbReference type="ARBA" id="ARBA00023012"/>
    </source>
</evidence>
<evidence type="ECO:0000259" key="10">
    <source>
        <dbReference type="PROSITE" id="PS50109"/>
    </source>
</evidence>
<evidence type="ECO:0000313" key="12">
    <source>
        <dbReference type="Proteomes" id="UP000013167"/>
    </source>
</evidence>
<keyword evidence="3" id="KW-0597">Phosphoprotein</keyword>
<dbReference type="InterPro" id="IPR003594">
    <property type="entry name" value="HATPase_dom"/>
</dbReference>
<reference evidence="11 12" key="1">
    <citation type="journal article" date="2013" name="ISME J.">
        <title>A metabolic model for members of the genus Tetrasphaera involved in enhanced biological phosphorus removal.</title>
        <authorList>
            <person name="Kristiansen R."/>
            <person name="Nguyen H.T.T."/>
            <person name="Saunders A.M."/>
            <person name="Nielsen J.L."/>
            <person name="Wimmer R."/>
            <person name="Le V.Q."/>
            <person name="McIlroy S.J."/>
            <person name="Petrovski S."/>
            <person name="Seviour R.J."/>
            <person name="Calteau A."/>
            <person name="Nielsen K.L."/>
            <person name="Nielsen P.H."/>
        </authorList>
    </citation>
    <scope>NUCLEOTIDE SEQUENCE [LARGE SCALE GENOMIC DNA]</scope>
    <source>
        <strain evidence="11 12">Lp2</strain>
    </source>
</reference>
<proteinExistence type="predicted"/>
<dbReference type="InterPro" id="IPR011712">
    <property type="entry name" value="Sig_transdc_His_kin_sub3_dim/P"/>
</dbReference>
<dbReference type="InterPro" id="IPR036890">
    <property type="entry name" value="HATPase_C_sf"/>
</dbReference>
<dbReference type="eggNOG" id="COG4585">
    <property type="taxonomic scope" value="Bacteria"/>
</dbReference>
<keyword evidence="7" id="KW-0067">ATP-binding</keyword>
<evidence type="ECO:0000313" key="11">
    <source>
        <dbReference type="EMBL" id="CCH69111.1"/>
    </source>
</evidence>
<feature type="transmembrane region" description="Helical" evidence="9">
    <location>
        <begin position="110"/>
        <end position="127"/>
    </location>
</feature>
<dbReference type="InterPro" id="IPR050482">
    <property type="entry name" value="Sensor_HK_TwoCompSys"/>
</dbReference>
<evidence type="ECO:0000256" key="4">
    <source>
        <dbReference type="ARBA" id="ARBA00022679"/>
    </source>
</evidence>
<dbReference type="Gene3D" id="3.30.565.10">
    <property type="entry name" value="Histidine kinase-like ATPase, C-terminal domain"/>
    <property type="match status" value="1"/>
</dbReference>
<dbReference type="SUPFAM" id="SSF55874">
    <property type="entry name" value="ATPase domain of HSP90 chaperone/DNA topoisomerase II/histidine kinase"/>
    <property type="match status" value="1"/>
</dbReference>
<name>N0E056_9MICO</name>
<keyword evidence="8" id="KW-0902">Two-component regulatory system</keyword>
<dbReference type="PANTHER" id="PTHR24421">
    <property type="entry name" value="NITRATE/NITRITE SENSOR PROTEIN NARX-RELATED"/>
    <property type="match status" value="1"/>
</dbReference>
<accession>N0E056</accession>
<sequence>MTVMAHDGGERGAGSLLSRMQHGLFVLLTGIGLARALTTGAALAPVLLGVTLLLGWYAAGLALARRTDTNLAIWWLLGLTAVWLGLVLVSSEFVWVAVSLWLLAGHFLRVPWAIAYTIAVLVIVIASQQHGRPWTSAMIMGPAVGALFSLALSLGQHRLVRDGIERQRLVDALMAAQAESETLHAELASAQRESGALAERTRLSRDIHDGLAQSFSSILLTARGAREATPETLARALRQVETSAQEGLDESRRVVSALAPRDLTDTGLTAALHRTLDSLSQSTGIDATLHVDGDVTSLPTTVEVALLRVAQGALANVRQHARAGRVVVTLTGADDSVRLDIVDDGRGFDPSHAPEATPDLTLGGYGLRASRERLRDLGGGLDVESRPGDGTALTAYLPLGGVRS</sequence>
<comment type="caution">
    <text evidence="11">The sequence shown here is derived from an EMBL/GenBank/DDBJ whole genome shotgun (WGS) entry which is preliminary data.</text>
</comment>
<feature type="transmembrane region" description="Helical" evidence="9">
    <location>
        <begin position="134"/>
        <end position="154"/>
    </location>
</feature>
<evidence type="ECO:0000256" key="7">
    <source>
        <dbReference type="ARBA" id="ARBA00022840"/>
    </source>
</evidence>
<protein>
    <recommendedName>
        <fullName evidence="2">histidine kinase</fullName>
        <ecNumber evidence="2">2.7.13.3</ecNumber>
    </recommendedName>
</protein>
<keyword evidence="9" id="KW-0472">Membrane</keyword>
<dbReference type="CDD" id="cd16917">
    <property type="entry name" value="HATPase_UhpB-NarQ-NarX-like"/>
    <property type="match status" value="1"/>
</dbReference>
<organism evidence="11 12">
    <name type="scientific">Phycicoccus elongatus Lp2</name>
    <dbReference type="NCBI Taxonomy" id="1193181"/>
    <lineage>
        <taxon>Bacteria</taxon>
        <taxon>Bacillati</taxon>
        <taxon>Actinomycetota</taxon>
        <taxon>Actinomycetes</taxon>
        <taxon>Micrococcales</taxon>
        <taxon>Intrasporangiaceae</taxon>
        <taxon>Phycicoccus</taxon>
    </lineage>
</organism>
<dbReference type="Pfam" id="PF07730">
    <property type="entry name" value="HisKA_3"/>
    <property type="match status" value="1"/>
</dbReference>
<keyword evidence="9" id="KW-1133">Transmembrane helix</keyword>
<evidence type="ECO:0000256" key="1">
    <source>
        <dbReference type="ARBA" id="ARBA00000085"/>
    </source>
</evidence>
<dbReference type="SMART" id="SM00387">
    <property type="entry name" value="HATPase_c"/>
    <property type="match status" value="1"/>
</dbReference>
<dbReference type="HOGENOM" id="CLU_000445_20_15_11"/>
<keyword evidence="6 11" id="KW-0418">Kinase</keyword>
<dbReference type="GO" id="GO:0005524">
    <property type="term" value="F:ATP binding"/>
    <property type="evidence" value="ECO:0007669"/>
    <property type="project" value="UniProtKB-KW"/>
</dbReference>
<dbReference type="AlphaFoldDB" id="N0E056"/>
<dbReference type="Gene3D" id="1.20.5.1930">
    <property type="match status" value="1"/>
</dbReference>
<evidence type="ECO:0000256" key="3">
    <source>
        <dbReference type="ARBA" id="ARBA00022553"/>
    </source>
</evidence>
<gene>
    <name evidence="11" type="ORF">BN10_1320010</name>
</gene>
<keyword evidence="4" id="KW-0808">Transferase</keyword>
<dbReference type="Pfam" id="PF02518">
    <property type="entry name" value="HATPase_c"/>
    <property type="match status" value="1"/>
</dbReference>
<dbReference type="STRING" id="1193181.BN10_1320010"/>
<feature type="domain" description="Histidine kinase" evidence="10">
    <location>
        <begin position="210"/>
        <end position="401"/>
    </location>
</feature>
<dbReference type="Proteomes" id="UP000013167">
    <property type="component" value="Unassembled WGS sequence"/>
</dbReference>
<evidence type="ECO:0000256" key="6">
    <source>
        <dbReference type="ARBA" id="ARBA00022777"/>
    </source>
</evidence>
<dbReference type="PROSITE" id="PS50109">
    <property type="entry name" value="HIS_KIN"/>
    <property type="match status" value="1"/>
</dbReference>
<dbReference type="EC" id="2.7.13.3" evidence="2"/>
<comment type="catalytic activity">
    <reaction evidence="1">
        <text>ATP + protein L-histidine = ADP + protein N-phospho-L-histidine.</text>
        <dbReference type="EC" id="2.7.13.3"/>
    </reaction>
</comment>
<dbReference type="PANTHER" id="PTHR24421:SF10">
    <property type="entry name" value="NITRATE_NITRITE SENSOR PROTEIN NARQ"/>
    <property type="match status" value="1"/>
</dbReference>
<keyword evidence="12" id="KW-1185">Reference proteome</keyword>
<evidence type="ECO:0000256" key="2">
    <source>
        <dbReference type="ARBA" id="ARBA00012438"/>
    </source>
</evidence>
<feature type="transmembrane region" description="Helical" evidence="9">
    <location>
        <begin position="43"/>
        <end position="64"/>
    </location>
</feature>
<dbReference type="InterPro" id="IPR017205">
    <property type="entry name" value="Sig_transdc_His_kinase_ChrS"/>
</dbReference>
<evidence type="ECO:0000256" key="5">
    <source>
        <dbReference type="ARBA" id="ARBA00022741"/>
    </source>
</evidence>
<dbReference type="GO" id="GO:0000155">
    <property type="term" value="F:phosphorelay sensor kinase activity"/>
    <property type="evidence" value="ECO:0007669"/>
    <property type="project" value="InterPro"/>
</dbReference>
<keyword evidence="9" id="KW-0812">Transmembrane</keyword>
<keyword evidence="5" id="KW-0547">Nucleotide-binding</keyword>